<reference evidence="1" key="1">
    <citation type="journal article" date="2017" name="Science">
        <title>Giant viruses with an expanded complement of translation system components.</title>
        <authorList>
            <person name="Schulz F."/>
            <person name="Yutin N."/>
            <person name="Ivanova N.N."/>
            <person name="Ortega D.R."/>
            <person name="Lee T.K."/>
            <person name="Vierheilig J."/>
            <person name="Daims H."/>
            <person name="Horn M."/>
            <person name="Wagner M."/>
            <person name="Jensen G.J."/>
            <person name="Kyrpides N.C."/>
            <person name="Koonin E.V."/>
            <person name="Woyke T."/>
        </authorList>
    </citation>
    <scope>NUCLEOTIDE SEQUENCE</scope>
    <source>
        <strain evidence="1">KNV1</strain>
    </source>
</reference>
<protein>
    <submittedName>
        <fullName evidence="1">Uncharacterized protein</fullName>
    </submittedName>
</protein>
<gene>
    <name evidence="1" type="ORF">Klosneuvirus_1_186</name>
</gene>
<evidence type="ECO:0000313" key="1">
    <source>
        <dbReference type="EMBL" id="ARF11329.1"/>
    </source>
</evidence>
<proteinExistence type="predicted"/>
<dbReference type="EMBL" id="KY684108">
    <property type="protein sequence ID" value="ARF11329.1"/>
    <property type="molecule type" value="Genomic_DNA"/>
</dbReference>
<name>A0A1V0SHX6_9VIRU</name>
<sequence>MSQNLPTIYEDDDKFVSPINMDDIMTRILENKDDTPIDEIDDPDKPINLDDYVLADEEIEFGKYINLLNIFNCYFKKLFVKKESEHLFGDINSEQVDSTNKSLEFLYEEIFKFNNSIEEDKDMLYEPDDDNLDINSCKELYILCIDHAPVYVCKFLLPLLQYLGGENWLEMEWNIMPLKN</sequence>
<organism evidence="1">
    <name type="scientific">Klosneuvirus KNV1</name>
    <dbReference type="NCBI Taxonomy" id="1977640"/>
    <lineage>
        <taxon>Viruses</taxon>
        <taxon>Varidnaviria</taxon>
        <taxon>Bamfordvirae</taxon>
        <taxon>Nucleocytoviricota</taxon>
        <taxon>Megaviricetes</taxon>
        <taxon>Imitervirales</taxon>
        <taxon>Mimiviridae</taxon>
        <taxon>Klosneuvirinae</taxon>
        <taxon>Klosneuvirus</taxon>
    </lineage>
</organism>
<accession>A0A1V0SHX6</accession>